<dbReference type="STRING" id="112413.SAMN05421854_102330"/>
<feature type="domain" description="UDP-N-acetylglucosamine 2-epimerase" evidence="5">
    <location>
        <begin position="28"/>
        <end position="371"/>
    </location>
</feature>
<comment type="similarity">
    <text evidence="2 4">Belongs to the UDP-N-acetylglucosamine 2-epimerase family.</text>
</comment>
<dbReference type="Gene3D" id="3.40.50.2000">
    <property type="entry name" value="Glycogen Phosphorylase B"/>
    <property type="match status" value="2"/>
</dbReference>
<name>A0A1I5I890_9PSEU</name>
<evidence type="ECO:0000256" key="1">
    <source>
        <dbReference type="ARBA" id="ARBA00023235"/>
    </source>
</evidence>
<organism evidence="6 7">
    <name type="scientific">Amycolatopsis rubida</name>
    <dbReference type="NCBI Taxonomy" id="112413"/>
    <lineage>
        <taxon>Bacteria</taxon>
        <taxon>Bacillati</taxon>
        <taxon>Actinomycetota</taxon>
        <taxon>Actinomycetes</taxon>
        <taxon>Pseudonocardiales</taxon>
        <taxon>Pseudonocardiaceae</taxon>
        <taxon>Amycolatopsis</taxon>
    </lineage>
</organism>
<keyword evidence="1 4" id="KW-0413">Isomerase</keyword>
<evidence type="ECO:0000256" key="4">
    <source>
        <dbReference type="RuleBase" id="RU003513"/>
    </source>
</evidence>
<sequence>MTRGDAPVVWLIAGTRPEAIKMAPVVQEMRRSGRLDPVLVATGQHPELVDQVLAAFSLTPDLRLTLNRVEGGQPELFSQLVTGLDALAAQRPPAAVLVQGDTTSTVAGALVAFWRKIPVVHLEAGLRSFDLRSPFPEELNRRLVTQTASLHLAPTPAAARNLRTESIDDSVLLVTGNTVVDAISRVTDRGVSFADSAVSEVVESATRGECRLVLVTAHRRESWGAPLTRILSAVDTLLARHPDVRVLLPVHPNPAVQEAVLEALAGHPRVVLTPALPYEQTAAAIAASSLVLSDSGGIQEEAPTFKVPVLVLRDTTERMEAVNAGCVILVGTDAELIVDTASRLLADPAQRAAMSTRANPFGDGRAAERTEQAVAWLLGLTAEAPEPFVPEQAEVVQ</sequence>
<dbReference type="SUPFAM" id="SSF53756">
    <property type="entry name" value="UDP-Glycosyltransferase/glycogen phosphorylase"/>
    <property type="match status" value="1"/>
</dbReference>
<dbReference type="RefSeq" id="WP_167545295.1">
    <property type="nucleotide sequence ID" value="NZ_FOWC01000002.1"/>
</dbReference>
<dbReference type="GO" id="GO:0008761">
    <property type="term" value="F:UDP-N-acetylglucosamine 2-epimerase activity"/>
    <property type="evidence" value="ECO:0007669"/>
    <property type="project" value="UniProtKB-EC"/>
</dbReference>
<accession>A0A1I5I890</accession>
<dbReference type="PANTHER" id="PTHR43174">
    <property type="entry name" value="UDP-N-ACETYLGLUCOSAMINE 2-EPIMERASE"/>
    <property type="match status" value="1"/>
</dbReference>
<dbReference type="Proteomes" id="UP000199137">
    <property type="component" value="Unassembled WGS sequence"/>
</dbReference>
<dbReference type="PANTHER" id="PTHR43174:SF2">
    <property type="entry name" value="UDP-N-ACETYLGLUCOSAMINE 2-EPIMERASE"/>
    <property type="match status" value="1"/>
</dbReference>
<dbReference type="NCBIfam" id="TIGR00236">
    <property type="entry name" value="wecB"/>
    <property type="match status" value="1"/>
</dbReference>
<reference evidence="6 7" key="1">
    <citation type="submission" date="2016-10" db="EMBL/GenBank/DDBJ databases">
        <authorList>
            <person name="de Groot N.N."/>
        </authorList>
    </citation>
    <scope>NUCLEOTIDE SEQUENCE [LARGE SCALE GENOMIC DNA]</scope>
    <source>
        <strain evidence="6 7">DSM 44637</strain>
    </source>
</reference>
<evidence type="ECO:0000259" key="5">
    <source>
        <dbReference type="Pfam" id="PF02350"/>
    </source>
</evidence>
<dbReference type="CDD" id="cd03786">
    <property type="entry name" value="GTB_UDP-GlcNAc_2-Epimerase"/>
    <property type="match status" value="1"/>
</dbReference>
<evidence type="ECO:0000256" key="3">
    <source>
        <dbReference type="ARBA" id="ARBA00038858"/>
    </source>
</evidence>
<protein>
    <recommendedName>
        <fullName evidence="3">UDP-N-acetylglucosamine 2-epimerase (non-hydrolyzing)</fullName>
        <ecNumber evidence="3">5.1.3.14</ecNumber>
    </recommendedName>
</protein>
<proteinExistence type="inferred from homology"/>
<dbReference type="AlphaFoldDB" id="A0A1I5I890"/>
<dbReference type="InterPro" id="IPR029767">
    <property type="entry name" value="WecB-like"/>
</dbReference>
<dbReference type="Pfam" id="PF02350">
    <property type="entry name" value="Epimerase_2"/>
    <property type="match status" value="1"/>
</dbReference>
<gene>
    <name evidence="6" type="ORF">SAMN05421854_102330</name>
</gene>
<dbReference type="EC" id="5.1.3.14" evidence="3"/>
<evidence type="ECO:0000313" key="7">
    <source>
        <dbReference type="Proteomes" id="UP000199137"/>
    </source>
</evidence>
<evidence type="ECO:0000313" key="6">
    <source>
        <dbReference type="EMBL" id="SFO56825.1"/>
    </source>
</evidence>
<dbReference type="InterPro" id="IPR003331">
    <property type="entry name" value="UDP_GlcNAc_Epimerase_2_dom"/>
</dbReference>
<evidence type="ECO:0000256" key="2">
    <source>
        <dbReference type="ARBA" id="ARBA00038209"/>
    </source>
</evidence>
<dbReference type="EMBL" id="FOWC01000002">
    <property type="protein sequence ID" value="SFO56825.1"/>
    <property type="molecule type" value="Genomic_DNA"/>
</dbReference>